<dbReference type="Proteomes" id="UP000203896">
    <property type="component" value="Segment"/>
</dbReference>
<protein>
    <submittedName>
        <fullName evidence="1">Uncharacterized protein</fullName>
    </submittedName>
</protein>
<reference evidence="1 2" key="1">
    <citation type="submission" date="2012-08" db="EMBL/GenBank/DDBJ databases">
        <title>Selection and characterization of a candidate therapeutic bacteriophage that lyses the German Escherichia coli O104:H4 outbreak strain.</title>
        <authorList>
            <person name="Merabishvilli M."/>
            <person name="De Vos D."/>
            <person name="Verbeken G."/>
            <person name="Kropinski A."/>
            <person name="Vandenheuvel D."/>
            <person name="Lavigne R."/>
            <person name="Wattiau P."/>
            <person name="Mast J."/>
            <person name="Ragimbeau C."/>
            <person name="Mossong J."/>
            <person name="Scheres J."/>
            <person name="Chanishvili N."/>
            <person name="Vaneechoutte M."/>
            <person name="Pirnay J.P."/>
        </authorList>
    </citation>
    <scope>NUCLEOTIDE SEQUENCE [LARGE SCALE GENOMIC DNA]</scope>
</reference>
<dbReference type="KEGG" id="vg:23301124"/>
<organism evidence="1 2">
    <name type="scientific">Enterobacteria phage GEC-3S</name>
    <dbReference type="NCBI Taxonomy" id="1222338"/>
    <lineage>
        <taxon>Viruses</taxon>
        <taxon>Duplodnaviria</taxon>
        <taxon>Heunggongvirae</taxon>
        <taxon>Uroviricota</taxon>
        <taxon>Caudoviricetes</taxon>
        <taxon>Pantevenvirales</taxon>
        <taxon>Straboviridae</taxon>
        <taxon>Krischvirus</taxon>
        <taxon>Krischvirus gec3s</taxon>
    </lineage>
</organism>
<accession>A0A0B7MJ53</accession>
<dbReference type="RefSeq" id="YP_009118764.1">
    <property type="nucleotide sequence ID" value="NC_025425.1"/>
</dbReference>
<name>A0A0B7MJ53_9CAUD</name>
<gene>
    <name evidence="1" type="ORF">BN201_0081</name>
</gene>
<evidence type="ECO:0000313" key="2">
    <source>
        <dbReference type="Proteomes" id="UP000203896"/>
    </source>
</evidence>
<sequence length="73" mass="8106">MATVKIIKSSAGFGFMRGAKYPMIIENVAIEDGMAKVTSRQLFEAGVKTAESWALRYPNKTWSFFLDGEAEVI</sequence>
<evidence type="ECO:0000313" key="1">
    <source>
        <dbReference type="EMBL" id="CEO90684.1"/>
    </source>
</evidence>
<dbReference type="EMBL" id="HE978309">
    <property type="protein sequence ID" value="CEO90684.1"/>
    <property type="molecule type" value="Genomic_DNA"/>
</dbReference>
<proteinExistence type="predicted"/>
<keyword evidence="2" id="KW-1185">Reference proteome</keyword>
<dbReference type="GeneID" id="23301124"/>